<proteinExistence type="predicted"/>
<evidence type="ECO:0000256" key="2">
    <source>
        <dbReference type="SAM" id="SignalP"/>
    </source>
</evidence>
<dbReference type="Gene3D" id="3.80.10.10">
    <property type="entry name" value="Ribonuclease Inhibitor"/>
    <property type="match status" value="2"/>
</dbReference>
<feature type="compositionally biased region" description="Low complexity" evidence="1">
    <location>
        <begin position="529"/>
        <end position="551"/>
    </location>
</feature>
<feature type="domain" description="Ig-like" evidence="3">
    <location>
        <begin position="344"/>
        <end position="409"/>
    </location>
</feature>
<feature type="chain" id="PRO_5045753905" evidence="2">
    <location>
        <begin position="28"/>
        <end position="704"/>
    </location>
</feature>
<feature type="compositionally biased region" description="Low complexity" evidence="1">
    <location>
        <begin position="595"/>
        <end position="604"/>
    </location>
</feature>
<dbReference type="Pfam" id="PF13306">
    <property type="entry name" value="LRR_5"/>
    <property type="match status" value="3"/>
</dbReference>
<sequence length="704" mass="77718">MRKEFKKIVTWGMVVAMAFSPAPSVFTTGANTVYADSATSGSCGSEAQWSYDGVSETLTISGKGAVSSSPFSEIAFKKLIIEEGITQINSRRFLGSSALESVSLPKTITNLGEYAFENCQSLKEILVDDENENFKSTDGVLYTKNMQTLLIYPANRENTDFSIPETVRSFGDYAFDYSQNLENITIPAGLRSMGEYEPFYCAKSIKNFDVATGNGYYASKDGCLYSKDLKKLIKYTIAGEDKSVTIDGSTIINDNAFYNSANLEEVVLKNSVSEIGYMAFYNCDKLSKLTIENSECKINDILNNSNVTICGYAASTADTYAKRNDLQFSELSEKKVSSIEISEYPKKTVFAIGDKFNCVGLEIKVNYVDGTSAIKSSGFSVKGFASDKVERRTLTVEYGGKTTTYDIVVVTQLNIQDLTTRKNTTVNVVEKNQTSRLRFIPAKSGDYNIYSIGDDTDTWAALYDVDENLLLENDDRGELSDGNYDSNFFISYHLEANKVYFLDTKFEDKNAIGSFDVAVKLIKEDETEAPTTESTTEAPTAEPTTEPGSEPVTSQPATEPGSEPTAVAPTQKPTTVAPTQPETTTKTSGGENITTKKQQTTTVGKVTVKKTKVSKFSKKLASNKVKISLNKIKGISGYEIKISSSKKYAKSKTVTKKVKKNVFTVKSSKIKNKKVLYVKVRCYKKVGKKVYYSRWTSKKVKIKK</sequence>
<dbReference type="Pfam" id="PF07523">
    <property type="entry name" value="Big_3"/>
    <property type="match status" value="1"/>
</dbReference>
<keyword evidence="2" id="KW-0732">Signal</keyword>
<dbReference type="Proteomes" id="UP000597877">
    <property type="component" value="Unassembled WGS sequence"/>
</dbReference>
<dbReference type="InterPro" id="IPR053139">
    <property type="entry name" value="Surface_bspA-like"/>
</dbReference>
<feature type="signal peptide" evidence="2">
    <location>
        <begin position="1"/>
        <end position="27"/>
    </location>
</feature>
<dbReference type="Gene3D" id="2.60.40.3630">
    <property type="match status" value="1"/>
</dbReference>
<dbReference type="SUPFAM" id="SSF52058">
    <property type="entry name" value="L domain-like"/>
    <property type="match status" value="1"/>
</dbReference>
<dbReference type="RefSeq" id="WP_118588928.1">
    <property type="nucleotide sequence ID" value="NZ_JACOOZ010000002.1"/>
</dbReference>
<dbReference type="InterPro" id="IPR032675">
    <property type="entry name" value="LRR_dom_sf"/>
</dbReference>
<organism evidence="4 5">
    <name type="scientific">Eubacterium segne</name>
    <dbReference type="NCBI Taxonomy" id="2763045"/>
    <lineage>
        <taxon>Bacteria</taxon>
        <taxon>Bacillati</taxon>
        <taxon>Bacillota</taxon>
        <taxon>Clostridia</taxon>
        <taxon>Eubacteriales</taxon>
        <taxon>Eubacteriaceae</taxon>
        <taxon>Eubacterium</taxon>
    </lineage>
</organism>
<dbReference type="InterPro" id="IPR026906">
    <property type="entry name" value="LRR_5"/>
</dbReference>
<evidence type="ECO:0000256" key="1">
    <source>
        <dbReference type="SAM" id="MobiDB-lite"/>
    </source>
</evidence>
<gene>
    <name evidence="4" type="ORF">H8S00_03315</name>
</gene>
<reference evidence="4 5" key="1">
    <citation type="submission" date="2020-08" db="EMBL/GenBank/DDBJ databases">
        <title>Genome public.</title>
        <authorList>
            <person name="Liu C."/>
            <person name="Sun Q."/>
        </authorList>
    </citation>
    <scope>NUCLEOTIDE SEQUENCE [LARGE SCALE GENOMIC DNA]</scope>
    <source>
        <strain evidence="4 5">BX4</strain>
    </source>
</reference>
<keyword evidence="5" id="KW-1185">Reference proteome</keyword>
<evidence type="ECO:0000259" key="3">
    <source>
        <dbReference type="Pfam" id="PF07523"/>
    </source>
</evidence>
<protein>
    <submittedName>
        <fullName evidence="4">Leucine-rich repeat protein</fullName>
    </submittedName>
</protein>
<dbReference type="InterPro" id="IPR022038">
    <property type="entry name" value="Ig-like_bact"/>
</dbReference>
<dbReference type="EMBL" id="JACOOZ010000002">
    <property type="protein sequence ID" value="MBC5667021.1"/>
    <property type="molecule type" value="Genomic_DNA"/>
</dbReference>
<evidence type="ECO:0000313" key="5">
    <source>
        <dbReference type="Proteomes" id="UP000597877"/>
    </source>
</evidence>
<dbReference type="PANTHER" id="PTHR45661:SF3">
    <property type="entry name" value="IG-LIKE DOMAIN-CONTAINING PROTEIN"/>
    <property type="match status" value="1"/>
</dbReference>
<name>A0ABR7F095_9FIRM</name>
<dbReference type="PANTHER" id="PTHR45661">
    <property type="entry name" value="SURFACE ANTIGEN"/>
    <property type="match status" value="1"/>
</dbReference>
<evidence type="ECO:0000313" key="4">
    <source>
        <dbReference type="EMBL" id="MBC5667021.1"/>
    </source>
</evidence>
<comment type="caution">
    <text evidence="4">The sequence shown here is derived from an EMBL/GenBank/DDBJ whole genome shotgun (WGS) entry which is preliminary data.</text>
</comment>
<accession>A0ABR7F095</accession>
<feature type="compositionally biased region" description="Low complexity" evidence="1">
    <location>
        <begin position="573"/>
        <end position="587"/>
    </location>
</feature>
<feature type="region of interest" description="Disordered" evidence="1">
    <location>
        <begin position="526"/>
        <end position="604"/>
    </location>
</feature>